<sequence length="105" mass="11494">MHLTWCPSEGSQVNLAGNGLSGSPACKPLRVAELKRRFLATLLPLTLSDVVEACSTGATQTLYRRCTGATQALHRRYTGATQALHRPYTAAFGNLQHWSRRPDLT</sequence>
<protein>
    <submittedName>
        <fullName evidence="1">Uncharacterized protein</fullName>
    </submittedName>
</protein>
<reference evidence="1 2" key="1">
    <citation type="journal article" date="2021" name="Elife">
        <title>Chloroplast acquisition without the gene transfer in kleptoplastic sea slugs, Plakobranchus ocellatus.</title>
        <authorList>
            <person name="Maeda T."/>
            <person name="Takahashi S."/>
            <person name="Yoshida T."/>
            <person name="Shimamura S."/>
            <person name="Takaki Y."/>
            <person name="Nagai Y."/>
            <person name="Toyoda A."/>
            <person name="Suzuki Y."/>
            <person name="Arimoto A."/>
            <person name="Ishii H."/>
            <person name="Satoh N."/>
            <person name="Nishiyama T."/>
            <person name="Hasebe M."/>
            <person name="Maruyama T."/>
            <person name="Minagawa J."/>
            <person name="Obokata J."/>
            <person name="Shigenobu S."/>
        </authorList>
    </citation>
    <scope>NUCLEOTIDE SEQUENCE [LARGE SCALE GENOMIC DNA]</scope>
</reference>
<dbReference type="EMBL" id="BMAT01006802">
    <property type="protein sequence ID" value="GFS20245.1"/>
    <property type="molecule type" value="Genomic_DNA"/>
</dbReference>
<dbReference type="AlphaFoldDB" id="A0AAV4JDA9"/>
<dbReference type="Proteomes" id="UP000762676">
    <property type="component" value="Unassembled WGS sequence"/>
</dbReference>
<name>A0AAV4JDA9_9GAST</name>
<organism evidence="1 2">
    <name type="scientific">Elysia marginata</name>
    <dbReference type="NCBI Taxonomy" id="1093978"/>
    <lineage>
        <taxon>Eukaryota</taxon>
        <taxon>Metazoa</taxon>
        <taxon>Spiralia</taxon>
        <taxon>Lophotrochozoa</taxon>
        <taxon>Mollusca</taxon>
        <taxon>Gastropoda</taxon>
        <taxon>Heterobranchia</taxon>
        <taxon>Euthyneura</taxon>
        <taxon>Panpulmonata</taxon>
        <taxon>Sacoglossa</taxon>
        <taxon>Placobranchoidea</taxon>
        <taxon>Plakobranchidae</taxon>
        <taxon>Elysia</taxon>
    </lineage>
</organism>
<evidence type="ECO:0000313" key="1">
    <source>
        <dbReference type="EMBL" id="GFS20245.1"/>
    </source>
</evidence>
<accession>A0AAV4JDA9</accession>
<gene>
    <name evidence="1" type="ORF">ElyMa_003308600</name>
</gene>
<evidence type="ECO:0000313" key="2">
    <source>
        <dbReference type="Proteomes" id="UP000762676"/>
    </source>
</evidence>
<proteinExistence type="predicted"/>
<comment type="caution">
    <text evidence="1">The sequence shown here is derived from an EMBL/GenBank/DDBJ whole genome shotgun (WGS) entry which is preliminary data.</text>
</comment>
<keyword evidence="2" id="KW-1185">Reference proteome</keyword>